<sequence length="155" mass="16289">MRRSSRKRVKIFYHGSANVTPQSRNMNPLVTFTNFTILLSCFAGLNALTCHSCYSVPNSDCADPSTGSYSGNYSTTCGSDDNACSKTVGKLDGSVTITTRSCSSSCDEKCVSLAENAENCEYCCTTDNCNGASALTFSLATVAATILGALAAHDV</sequence>
<dbReference type="SUPFAM" id="SSF57302">
    <property type="entry name" value="Snake toxin-like"/>
    <property type="match status" value="1"/>
</dbReference>
<keyword evidence="1" id="KW-0732">Signal</keyword>
<dbReference type="PANTHER" id="PTHR33562">
    <property type="entry name" value="ATILLA, ISOFORM B-RELATED-RELATED"/>
    <property type="match status" value="1"/>
</dbReference>
<name>A0A8B8A1V8_ACAPL</name>
<dbReference type="InterPro" id="IPR050975">
    <property type="entry name" value="Sleep_regulator"/>
</dbReference>
<dbReference type="GeneID" id="110990895"/>
<dbReference type="CDD" id="cd00117">
    <property type="entry name" value="TFP"/>
    <property type="match status" value="1"/>
</dbReference>
<protein>
    <submittedName>
        <fullName evidence="3">Uncharacterized protein LOC110990895</fullName>
    </submittedName>
</protein>
<organism evidence="2 3">
    <name type="scientific">Acanthaster planci</name>
    <name type="common">Crown-of-thorns starfish</name>
    <dbReference type="NCBI Taxonomy" id="133434"/>
    <lineage>
        <taxon>Eukaryota</taxon>
        <taxon>Metazoa</taxon>
        <taxon>Echinodermata</taxon>
        <taxon>Eleutherozoa</taxon>
        <taxon>Asterozoa</taxon>
        <taxon>Asteroidea</taxon>
        <taxon>Valvatacea</taxon>
        <taxon>Valvatida</taxon>
        <taxon>Acanthasteridae</taxon>
        <taxon>Acanthaster</taxon>
    </lineage>
</organism>
<dbReference type="InterPro" id="IPR045860">
    <property type="entry name" value="Snake_toxin-like_sf"/>
</dbReference>
<dbReference type="OrthoDB" id="8835233at2759"/>
<evidence type="ECO:0000313" key="3">
    <source>
        <dbReference type="RefSeq" id="XP_022111669.1"/>
    </source>
</evidence>
<dbReference type="OMA" id="CTATLTN"/>
<dbReference type="KEGG" id="aplc:110990895"/>
<gene>
    <name evidence="3" type="primary">LOC110990895</name>
</gene>
<evidence type="ECO:0000256" key="1">
    <source>
        <dbReference type="ARBA" id="ARBA00022729"/>
    </source>
</evidence>
<evidence type="ECO:0000313" key="2">
    <source>
        <dbReference type="Proteomes" id="UP000694845"/>
    </source>
</evidence>
<accession>A0A8B8A1V8</accession>
<keyword evidence="2" id="KW-1185">Reference proteome</keyword>
<dbReference type="AlphaFoldDB" id="A0A8B8A1V8"/>
<proteinExistence type="predicted"/>
<reference evidence="3" key="1">
    <citation type="submission" date="2025-08" db="UniProtKB">
        <authorList>
            <consortium name="RefSeq"/>
        </authorList>
    </citation>
    <scope>IDENTIFICATION</scope>
</reference>
<dbReference type="RefSeq" id="XP_022111669.1">
    <property type="nucleotide sequence ID" value="XM_022255977.1"/>
</dbReference>
<dbReference type="Proteomes" id="UP000694845">
    <property type="component" value="Unplaced"/>
</dbReference>